<evidence type="ECO:0008006" key="3">
    <source>
        <dbReference type="Google" id="ProtNLM"/>
    </source>
</evidence>
<dbReference type="Proteomes" id="UP000507470">
    <property type="component" value="Unassembled WGS sequence"/>
</dbReference>
<protein>
    <recommendedName>
        <fullName evidence="3">Reverse transcriptase domain-containing protein</fullName>
    </recommendedName>
</protein>
<sequence length="352" mass="41068">MDDKLPKMKPKPDFNRYGKSRYKPYWNDYLQNQWKQVCSLEKMWLKCSGSGRQKKSLKASYCSERKTFDRLNRKYKRKHLLEKQNRLEEKLMASNQRDFWKSIGKLGMSNERNQSIPWSIIDDEGIVKTDKNLVLGKWKSDFEQLFSVNPNVRPPAYDNETRENQPDVTELNEPISREEIIVAVERAKLRKATGFDEIPAEVLKNPTAIDLLHLICNGCFELGKVPDQWTKGIINPIFKCGSDTRNNPLNYRGITLTSVPSKIYCHVLNARLSSWLDDNDILCDEQNGFREKRSCEEHIYTLHTIINDQYQPGSIRTGNTIVYFLFKISEGTLLRTMRIGIFLCCRSLRLQA</sequence>
<organism evidence="1 2">
    <name type="scientific">Mytilus coruscus</name>
    <name type="common">Sea mussel</name>
    <dbReference type="NCBI Taxonomy" id="42192"/>
    <lineage>
        <taxon>Eukaryota</taxon>
        <taxon>Metazoa</taxon>
        <taxon>Spiralia</taxon>
        <taxon>Lophotrochozoa</taxon>
        <taxon>Mollusca</taxon>
        <taxon>Bivalvia</taxon>
        <taxon>Autobranchia</taxon>
        <taxon>Pteriomorphia</taxon>
        <taxon>Mytilida</taxon>
        <taxon>Mytiloidea</taxon>
        <taxon>Mytilidae</taxon>
        <taxon>Mytilinae</taxon>
        <taxon>Mytilus</taxon>
    </lineage>
</organism>
<proteinExistence type="predicted"/>
<dbReference type="PANTHER" id="PTHR19446">
    <property type="entry name" value="REVERSE TRANSCRIPTASES"/>
    <property type="match status" value="1"/>
</dbReference>
<dbReference type="AlphaFoldDB" id="A0A6J8E631"/>
<accession>A0A6J8E631</accession>
<keyword evidence="2" id="KW-1185">Reference proteome</keyword>
<dbReference type="EMBL" id="CACVKT020008349">
    <property type="protein sequence ID" value="CAC5414501.1"/>
    <property type="molecule type" value="Genomic_DNA"/>
</dbReference>
<evidence type="ECO:0000313" key="1">
    <source>
        <dbReference type="EMBL" id="CAC5414501.1"/>
    </source>
</evidence>
<evidence type="ECO:0000313" key="2">
    <source>
        <dbReference type="Proteomes" id="UP000507470"/>
    </source>
</evidence>
<gene>
    <name evidence="1" type="ORF">MCOR_47291</name>
</gene>
<name>A0A6J8E631_MYTCO</name>
<dbReference type="OrthoDB" id="6150503at2759"/>
<reference evidence="1 2" key="1">
    <citation type="submission" date="2020-06" db="EMBL/GenBank/DDBJ databases">
        <authorList>
            <person name="Li R."/>
            <person name="Bekaert M."/>
        </authorList>
    </citation>
    <scope>NUCLEOTIDE SEQUENCE [LARGE SCALE GENOMIC DNA]</scope>
    <source>
        <strain evidence="2">wild</strain>
    </source>
</reference>